<dbReference type="RefSeq" id="WP_109720517.1">
    <property type="nucleotide sequence ID" value="NZ_QEQK01000009.1"/>
</dbReference>
<evidence type="ECO:0000313" key="2">
    <source>
        <dbReference type="EMBL" id="PWN55589.1"/>
    </source>
</evidence>
<proteinExistence type="predicted"/>
<keyword evidence="3" id="KW-1185">Reference proteome</keyword>
<feature type="domain" description="DUF4382" evidence="1">
    <location>
        <begin position="31"/>
        <end position="184"/>
    </location>
</feature>
<dbReference type="Pfam" id="PF14321">
    <property type="entry name" value="DUF4382"/>
    <property type="match status" value="1"/>
</dbReference>
<evidence type="ECO:0000259" key="1">
    <source>
        <dbReference type="Pfam" id="PF14321"/>
    </source>
</evidence>
<gene>
    <name evidence="2" type="ORF">DEH80_10790</name>
</gene>
<reference evidence="2 3" key="1">
    <citation type="submission" date="2018-05" db="EMBL/GenBank/DDBJ databases">
        <title>Abyssibacter profundi OUC007T gen. nov., sp. nov, a marine bacterium isolated from seawater of the Mariana Trench.</title>
        <authorList>
            <person name="Zhou S."/>
        </authorList>
    </citation>
    <scope>NUCLEOTIDE SEQUENCE [LARGE SCALE GENOMIC DNA]</scope>
    <source>
        <strain evidence="2 3">OUC007</strain>
    </source>
</reference>
<comment type="caution">
    <text evidence="2">The sequence shown here is derived from an EMBL/GenBank/DDBJ whole genome shotgun (WGS) entry which is preliminary data.</text>
</comment>
<accession>A0A363UJI3</accession>
<dbReference type="PROSITE" id="PS51257">
    <property type="entry name" value="PROKAR_LIPOPROTEIN"/>
    <property type="match status" value="1"/>
</dbReference>
<dbReference type="OrthoDB" id="7062064at2"/>
<dbReference type="AlphaFoldDB" id="A0A363UJI3"/>
<dbReference type="Proteomes" id="UP000251800">
    <property type="component" value="Unassembled WGS sequence"/>
</dbReference>
<evidence type="ECO:0000313" key="3">
    <source>
        <dbReference type="Proteomes" id="UP000251800"/>
    </source>
</evidence>
<name>A0A363UJI3_9GAMM</name>
<organism evidence="2 3">
    <name type="scientific">Abyssibacter profundi</name>
    <dbReference type="NCBI Taxonomy" id="2182787"/>
    <lineage>
        <taxon>Bacteria</taxon>
        <taxon>Pseudomonadati</taxon>
        <taxon>Pseudomonadota</taxon>
        <taxon>Gammaproteobacteria</taxon>
        <taxon>Chromatiales</taxon>
        <taxon>Oceanococcaceae</taxon>
        <taxon>Abyssibacter</taxon>
    </lineage>
</organism>
<protein>
    <recommendedName>
        <fullName evidence="1">DUF4382 domain-containing protein</fullName>
    </recommendedName>
</protein>
<dbReference type="EMBL" id="QEQK01000009">
    <property type="protein sequence ID" value="PWN55589.1"/>
    <property type="molecule type" value="Genomic_DNA"/>
</dbReference>
<dbReference type="InterPro" id="IPR025491">
    <property type="entry name" value="DUF4382"/>
</dbReference>
<sequence>MSSTRFILPTAFAFALSACGGGSSSADITGTGFVSLGVTDAPVDNADAVVVTFTEVQLLGDDDAVRQTFTLDTPQQIDLLALQGNNSAFLVEGEEVPVGTYEQVRLIVDAVAPSCNNIPDPLPSYITIDGVDYPLVVPSGAQSGLKFQGPITVAAGQSAAYTVDFDLRQSIAERGATNCYNLRPVVRVVDNAEVGTLTGTVDPDLFADAACASADPTTGDGGAVYVFAGGTTVPDDVDTSTEEDVDPLTTALLTPVTDESDAVVGYEYEVGFLLAGEYTAAFTCQARDDNSEQDDAIGFGDVANNITINADGETTVNFEAAAETSPE</sequence>